<evidence type="ECO:0000256" key="1">
    <source>
        <dbReference type="SAM" id="SignalP"/>
    </source>
</evidence>
<evidence type="ECO:0000313" key="3">
    <source>
        <dbReference type="Proteomes" id="UP000485058"/>
    </source>
</evidence>
<sequence length="80" mass="8420">MGRCWVEMLGGLKVIHVWAAGWQLTTAGEGWWCAGSSGQVALCSGATRGCRGGLMELACGSWSTPDKVVLCSPGDHDPRL</sequence>
<keyword evidence="3" id="KW-1185">Reference proteome</keyword>
<gene>
    <name evidence="2" type="ORF">HaLaN_30557</name>
</gene>
<name>A0A6A0AI11_HAELA</name>
<organism evidence="2 3">
    <name type="scientific">Haematococcus lacustris</name>
    <name type="common">Green alga</name>
    <name type="synonym">Haematococcus pluvialis</name>
    <dbReference type="NCBI Taxonomy" id="44745"/>
    <lineage>
        <taxon>Eukaryota</taxon>
        <taxon>Viridiplantae</taxon>
        <taxon>Chlorophyta</taxon>
        <taxon>core chlorophytes</taxon>
        <taxon>Chlorophyceae</taxon>
        <taxon>CS clade</taxon>
        <taxon>Chlamydomonadales</taxon>
        <taxon>Haematococcaceae</taxon>
        <taxon>Haematococcus</taxon>
    </lineage>
</organism>
<evidence type="ECO:0000313" key="2">
    <source>
        <dbReference type="EMBL" id="GFH31497.1"/>
    </source>
</evidence>
<reference evidence="2 3" key="1">
    <citation type="submission" date="2020-02" db="EMBL/GenBank/DDBJ databases">
        <title>Draft genome sequence of Haematococcus lacustris strain NIES-144.</title>
        <authorList>
            <person name="Morimoto D."/>
            <person name="Nakagawa S."/>
            <person name="Yoshida T."/>
            <person name="Sawayama S."/>
        </authorList>
    </citation>
    <scope>NUCLEOTIDE SEQUENCE [LARGE SCALE GENOMIC DNA]</scope>
    <source>
        <strain evidence="2 3">NIES-144</strain>
    </source>
</reference>
<keyword evidence="1" id="KW-0732">Signal</keyword>
<comment type="caution">
    <text evidence="2">The sequence shown here is derived from an EMBL/GenBank/DDBJ whole genome shotgun (WGS) entry which is preliminary data.</text>
</comment>
<feature type="chain" id="PRO_5025439400" evidence="1">
    <location>
        <begin position="28"/>
        <end position="80"/>
    </location>
</feature>
<feature type="signal peptide" evidence="1">
    <location>
        <begin position="1"/>
        <end position="27"/>
    </location>
</feature>
<dbReference type="Proteomes" id="UP000485058">
    <property type="component" value="Unassembled WGS sequence"/>
</dbReference>
<dbReference type="EMBL" id="BLLF01005676">
    <property type="protein sequence ID" value="GFH31497.1"/>
    <property type="molecule type" value="Genomic_DNA"/>
</dbReference>
<dbReference type="AlphaFoldDB" id="A0A6A0AI11"/>
<protein>
    <submittedName>
        <fullName evidence="2">Uncharacterized protein</fullName>
    </submittedName>
</protein>
<accession>A0A6A0AI11</accession>
<proteinExistence type="predicted"/>